<feature type="compositionally biased region" description="Polar residues" evidence="1">
    <location>
        <begin position="46"/>
        <end position="62"/>
    </location>
</feature>
<gene>
    <name evidence="3" type="ordered locus">Clos_1365</name>
</gene>
<feature type="signal peptide" evidence="2">
    <location>
        <begin position="1"/>
        <end position="20"/>
    </location>
</feature>
<dbReference type="STRING" id="350688.Clos_1365"/>
<evidence type="ECO:0000256" key="2">
    <source>
        <dbReference type="SAM" id="SignalP"/>
    </source>
</evidence>
<dbReference type="InterPro" id="IPR019076">
    <property type="entry name" value="Spore_lipoprot_YhcN/YlaJ-like"/>
</dbReference>
<evidence type="ECO:0000256" key="1">
    <source>
        <dbReference type="SAM" id="MobiDB-lite"/>
    </source>
</evidence>
<evidence type="ECO:0000313" key="4">
    <source>
        <dbReference type="Proteomes" id="UP000000269"/>
    </source>
</evidence>
<sequence>MKNKNMLLGFSILLAVSIFAIGCTPAKRPVPQTTPNQQNMNNNTPITENTVPRTNNTTIDNNRMNTDLERNAEPNNLSNTNMTDKADKIAAEVTKVEDVKSATVVITGNTALVGINMTSGTKGTLNAQVKQKVENAVKAVDKNITRVSVTADPDLFTRIENIAKDIGNGKPLSGFGQEIEEIIRRVTPGA</sequence>
<feature type="chain" id="PRO_5038440814" evidence="2">
    <location>
        <begin position="21"/>
        <end position="190"/>
    </location>
</feature>
<dbReference type="Pfam" id="PF09580">
    <property type="entry name" value="Spore_YhcN_YlaJ"/>
    <property type="match status" value="1"/>
</dbReference>
<evidence type="ECO:0000313" key="3">
    <source>
        <dbReference type="EMBL" id="ABW18909.1"/>
    </source>
</evidence>
<reference evidence="4" key="1">
    <citation type="submission" date="2007-10" db="EMBL/GenBank/DDBJ databases">
        <title>Complete genome of Alkaliphilus oremlandii OhILAs.</title>
        <authorList>
            <person name="Copeland A."/>
            <person name="Lucas S."/>
            <person name="Lapidus A."/>
            <person name="Barry K."/>
            <person name="Detter J.C."/>
            <person name="Glavina del Rio T."/>
            <person name="Hammon N."/>
            <person name="Israni S."/>
            <person name="Dalin E."/>
            <person name="Tice H."/>
            <person name="Pitluck S."/>
            <person name="Chain P."/>
            <person name="Malfatti S."/>
            <person name="Shin M."/>
            <person name="Vergez L."/>
            <person name="Schmutz J."/>
            <person name="Larimer F."/>
            <person name="Land M."/>
            <person name="Hauser L."/>
            <person name="Kyrpides N."/>
            <person name="Mikhailova N."/>
            <person name="Stolz J.F."/>
            <person name="Dawson A."/>
            <person name="Fisher E."/>
            <person name="Crable B."/>
            <person name="Perera E."/>
            <person name="Lisak J."/>
            <person name="Ranganathan M."/>
            <person name="Basu P."/>
            <person name="Richardson P."/>
        </authorList>
    </citation>
    <scope>NUCLEOTIDE SEQUENCE [LARGE SCALE GENOMIC DNA]</scope>
    <source>
        <strain evidence="4">OhILAs</strain>
    </source>
</reference>
<protein>
    <submittedName>
        <fullName evidence="3">Sporulation lipoprotein YhcN/YlaJ</fullName>
    </submittedName>
</protein>
<dbReference type="AlphaFoldDB" id="A8MH22"/>
<keyword evidence="4" id="KW-1185">Reference proteome</keyword>
<proteinExistence type="predicted"/>
<keyword evidence="3" id="KW-0449">Lipoprotein</keyword>
<keyword evidence="2" id="KW-0732">Signal</keyword>
<dbReference type="EMBL" id="CP000853">
    <property type="protein sequence ID" value="ABW18909.1"/>
    <property type="molecule type" value="Genomic_DNA"/>
</dbReference>
<dbReference type="PROSITE" id="PS51257">
    <property type="entry name" value="PROKAR_LIPOPROTEIN"/>
    <property type="match status" value="1"/>
</dbReference>
<accession>A8MH22</accession>
<dbReference type="KEGG" id="aoe:Clos_1365"/>
<dbReference type="GO" id="GO:0030435">
    <property type="term" value="P:sporulation resulting in formation of a cellular spore"/>
    <property type="evidence" value="ECO:0007669"/>
    <property type="project" value="InterPro"/>
</dbReference>
<dbReference type="RefSeq" id="WP_012159221.1">
    <property type="nucleotide sequence ID" value="NC_009922.1"/>
</dbReference>
<dbReference type="eggNOG" id="ENOG5032YMT">
    <property type="taxonomic scope" value="Bacteria"/>
</dbReference>
<name>A8MH22_ALKOO</name>
<dbReference type="Proteomes" id="UP000000269">
    <property type="component" value="Chromosome"/>
</dbReference>
<feature type="compositionally biased region" description="Low complexity" evidence="1">
    <location>
        <begin position="31"/>
        <end position="45"/>
    </location>
</feature>
<dbReference type="HOGENOM" id="CLU_077663_2_0_9"/>
<feature type="region of interest" description="Disordered" evidence="1">
    <location>
        <begin position="30"/>
        <end position="62"/>
    </location>
</feature>
<organism evidence="3 4">
    <name type="scientific">Alkaliphilus oremlandii (strain OhILAs)</name>
    <name type="common">Clostridium oremlandii (strain OhILAs)</name>
    <dbReference type="NCBI Taxonomy" id="350688"/>
    <lineage>
        <taxon>Bacteria</taxon>
        <taxon>Bacillati</taxon>
        <taxon>Bacillota</taxon>
        <taxon>Clostridia</taxon>
        <taxon>Peptostreptococcales</taxon>
        <taxon>Natronincolaceae</taxon>
        <taxon>Alkaliphilus</taxon>
    </lineage>
</organism>
<dbReference type="InterPro" id="IPR014247">
    <property type="entry name" value="Spore_lipoprot_YhcN/YlaJ"/>
</dbReference>
<dbReference type="NCBIfam" id="TIGR02898">
    <property type="entry name" value="spore_YhcN_YlaJ"/>
    <property type="match status" value="1"/>
</dbReference>